<keyword evidence="10" id="KW-1185">Reference proteome</keyword>
<dbReference type="InterPro" id="IPR053934">
    <property type="entry name" value="HTTM_dom"/>
</dbReference>
<keyword evidence="3 7" id="KW-1133">Transmembrane helix</keyword>
<comment type="subcellular location">
    <subcellularLocation>
        <location evidence="1">Endomembrane system</location>
        <topology evidence="1">Multi-pass membrane protein</topology>
    </subcellularLocation>
</comment>
<dbReference type="AlphaFoldDB" id="A0A517ZLX2"/>
<feature type="transmembrane region" description="Helical" evidence="7">
    <location>
        <begin position="235"/>
        <end position="256"/>
    </location>
</feature>
<evidence type="ECO:0000256" key="6">
    <source>
        <dbReference type="ARBA" id="ARBA00023239"/>
    </source>
</evidence>
<dbReference type="GO" id="GO:0008488">
    <property type="term" value="F:gamma-glutamyl carboxylase activity"/>
    <property type="evidence" value="ECO:0007669"/>
    <property type="project" value="InterPro"/>
</dbReference>
<feature type="transmembrane region" description="Helical" evidence="7">
    <location>
        <begin position="131"/>
        <end position="153"/>
    </location>
</feature>
<name>A0A517ZLX2_9PLAN</name>
<evidence type="ECO:0000259" key="8">
    <source>
        <dbReference type="SMART" id="SM00752"/>
    </source>
</evidence>
<protein>
    <submittedName>
        <fullName evidence="9">Vitamin K-dependent gamma-carboxylase</fullName>
    </submittedName>
</protein>
<feature type="transmembrane region" description="Helical" evidence="7">
    <location>
        <begin position="343"/>
        <end position="363"/>
    </location>
</feature>
<feature type="transmembrane region" description="Helical" evidence="7">
    <location>
        <begin position="80"/>
        <end position="101"/>
    </location>
</feature>
<dbReference type="Proteomes" id="UP000319383">
    <property type="component" value="Chromosome"/>
</dbReference>
<feature type="transmembrane region" description="Helical" evidence="7">
    <location>
        <begin position="21"/>
        <end position="45"/>
    </location>
</feature>
<keyword evidence="2 7" id="KW-0812">Transmembrane</keyword>
<evidence type="ECO:0000256" key="4">
    <source>
        <dbReference type="ARBA" id="ARBA00023136"/>
    </source>
</evidence>
<evidence type="ECO:0000256" key="1">
    <source>
        <dbReference type="ARBA" id="ARBA00004127"/>
    </source>
</evidence>
<reference evidence="9 10" key="1">
    <citation type="submission" date="2019-02" db="EMBL/GenBank/DDBJ databases">
        <title>Deep-cultivation of Planctomycetes and their phenomic and genomic characterization uncovers novel biology.</title>
        <authorList>
            <person name="Wiegand S."/>
            <person name="Jogler M."/>
            <person name="Boedeker C."/>
            <person name="Pinto D."/>
            <person name="Vollmers J."/>
            <person name="Rivas-Marin E."/>
            <person name="Kohn T."/>
            <person name="Peeters S.H."/>
            <person name="Heuer A."/>
            <person name="Rast P."/>
            <person name="Oberbeckmann S."/>
            <person name="Bunk B."/>
            <person name="Jeske O."/>
            <person name="Meyerdierks A."/>
            <person name="Storesund J.E."/>
            <person name="Kallscheuer N."/>
            <person name="Luecker S."/>
            <person name="Lage O.M."/>
            <person name="Pohl T."/>
            <person name="Merkel B.J."/>
            <person name="Hornburger P."/>
            <person name="Mueller R.-W."/>
            <person name="Bruemmer F."/>
            <person name="Labrenz M."/>
            <person name="Spormann A.M."/>
            <person name="Op den Camp H."/>
            <person name="Overmann J."/>
            <person name="Amann R."/>
            <person name="Jetten M.S.M."/>
            <person name="Mascher T."/>
            <person name="Medema M.H."/>
            <person name="Devos D.P."/>
            <person name="Kaster A.-K."/>
            <person name="Ovreas L."/>
            <person name="Rohde M."/>
            <person name="Galperin M.Y."/>
            <person name="Jogler C."/>
        </authorList>
    </citation>
    <scope>NUCLEOTIDE SEQUENCE [LARGE SCALE GENOMIC DNA]</scope>
    <source>
        <strain evidence="9 10">Mal52</strain>
    </source>
</reference>
<gene>
    <name evidence="9" type="ORF">Mal52_19450</name>
</gene>
<dbReference type="InterPro" id="IPR007782">
    <property type="entry name" value="VKG_COase"/>
</dbReference>
<dbReference type="EMBL" id="CP036276">
    <property type="protein sequence ID" value="QDU43470.1"/>
    <property type="molecule type" value="Genomic_DNA"/>
</dbReference>
<evidence type="ECO:0000256" key="5">
    <source>
        <dbReference type="ARBA" id="ARBA00023157"/>
    </source>
</evidence>
<dbReference type="RefSeq" id="WP_145375572.1">
    <property type="nucleotide sequence ID" value="NZ_CP036276.1"/>
</dbReference>
<organism evidence="9 10">
    <name type="scientific">Symmachiella dynata</name>
    <dbReference type="NCBI Taxonomy" id="2527995"/>
    <lineage>
        <taxon>Bacteria</taxon>
        <taxon>Pseudomonadati</taxon>
        <taxon>Planctomycetota</taxon>
        <taxon>Planctomycetia</taxon>
        <taxon>Planctomycetales</taxon>
        <taxon>Planctomycetaceae</taxon>
        <taxon>Symmachiella</taxon>
    </lineage>
</organism>
<dbReference type="GO" id="GO:0012505">
    <property type="term" value="C:endomembrane system"/>
    <property type="evidence" value="ECO:0007669"/>
    <property type="project" value="UniProtKB-SubCell"/>
</dbReference>
<keyword evidence="4 7" id="KW-0472">Membrane</keyword>
<dbReference type="PANTHER" id="PTHR12639:SF7">
    <property type="entry name" value="HTTM DOMAIN-CONTAINING PROTEIN"/>
    <property type="match status" value="1"/>
</dbReference>
<evidence type="ECO:0000256" key="7">
    <source>
        <dbReference type="SAM" id="Phobius"/>
    </source>
</evidence>
<sequence>MKNEYARLRNESPNLARSWDRFFFAQEVPYGLAMIRIILPLVMMYDVARRWPYARELFSTDGATAPLAQTFGYLNYLPEFSGTIVVALYTALVFSLITMSLGWFTRTSTMIVLVLYPYFCMLDWISSTTKYVVVATHVILMLCLARPGAIWSVDAWLKGRRERSPWPGEARHKLPTAAVWPQRLIQLLIASTYFAAMITKLHTPAFFSGEQMQYWLMTYIYYDQPLGDYLSQYPLVSIIAAYATLIWEVLFLACVWRGRLRGWMLGIGVLFHLGTVFMLGLVVFPAIMLTIYLSFLNQYDVQRIAASWRRWKRHSPLLARISTRISDWGQGASLPRASTGRRVTSAVTFLIAIGLFSVSGVALEYKLDHYGVRHPDGLYTLERIPEDEVRNMLSNDTSMREQDKFLSFRIGDWIVADHLLNQRDTFHIGELILAQAALNPPHEDLWVEVNLHDSEGKKLSHVGQIVPREDLRVFFNYRLDESFEPGDYELVLKSSGQEISRRKFRLLPSEEGSQLPAPVAN</sequence>
<evidence type="ECO:0000313" key="10">
    <source>
        <dbReference type="Proteomes" id="UP000319383"/>
    </source>
</evidence>
<feature type="transmembrane region" description="Helical" evidence="7">
    <location>
        <begin position="184"/>
        <end position="207"/>
    </location>
</feature>
<evidence type="ECO:0000313" key="9">
    <source>
        <dbReference type="EMBL" id="QDU43470.1"/>
    </source>
</evidence>
<evidence type="ECO:0000256" key="3">
    <source>
        <dbReference type="ARBA" id="ARBA00022989"/>
    </source>
</evidence>
<dbReference type="Pfam" id="PF05090">
    <property type="entry name" value="HTTM"/>
    <property type="match status" value="1"/>
</dbReference>
<dbReference type="GO" id="GO:0019842">
    <property type="term" value="F:vitamin binding"/>
    <property type="evidence" value="ECO:0007669"/>
    <property type="project" value="TreeGrafter"/>
</dbReference>
<feature type="domain" description="HTTM-like" evidence="8">
    <location>
        <begin position="24"/>
        <end position="300"/>
    </location>
</feature>
<dbReference type="SMART" id="SM00752">
    <property type="entry name" value="HTTM"/>
    <property type="match status" value="1"/>
</dbReference>
<keyword evidence="5" id="KW-1015">Disulfide bond</keyword>
<dbReference type="PANTHER" id="PTHR12639">
    <property type="entry name" value="VITAMIN K-DEPENDENT GAMMA-CARBOXYLASE"/>
    <property type="match status" value="1"/>
</dbReference>
<proteinExistence type="predicted"/>
<accession>A0A517ZLX2</accession>
<dbReference type="KEGG" id="sdyn:Mal52_19450"/>
<feature type="transmembrane region" description="Helical" evidence="7">
    <location>
        <begin position="108"/>
        <end position="125"/>
    </location>
</feature>
<feature type="transmembrane region" description="Helical" evidence="7">
    <location>
        <begin position="263"/>
        <end position="293"/>
    </location>
</feature>
<evidence type="ECO:0000256" key="2">
    <source>
        <dbReference type="ARBA" id="ARBA00022692"/>
    </source>
</evidence>
<dbReference type="InterPro" id="IPR011020">
    <property type="entry name" value="HTTM-like"/>
</dbReference>
<keyword evidence="6" id="KW-0456">Lyase</keyword>